<evidence type="ECO:0000313" key="10">
    <source>
        <dbReference type="Proteomes" id="UP000032160"/>
    </source>
</evidence>
<dbReference type="PROSITE" id="PS01296">
    <property type="entry name" value="RSMI"/>
    <property type="match status" value="1"/>
</dbReference>
<dbReference type="GO" id="GO:0070677">
    <property type="term" value="F:rRNA (cytosine-2'-O-)-methyltransferase activity"/>
    <property type="evidence" value="ECO:0007669"/>
    <property type="project" value="UniProtKB-UniRule"/>
</dbReference>
<comment type="subcellular location">
    <subcellularLocation>
        <location evidence="6">Cytoplasm</location>
    </subcellularLocation>
</comment>
<dbReference type="InterPro" id="IPR014776">
    <property type="entry name" value="4pyrrole_Mease_sub2"/>
</dbReference>
<dbReference type="PATRIC" id="fig|1458461.3.peg.1604"/>
<gene>
    <name evidence="6" type="primary">rsmI</name>
    <name evidence="9" type="ORF">BN1012_Phect1605</name>
</gene>
<dbReference type="InterPro" id="IPR014777">
    <property type="entry name" value="4pyrrole_Mease_sub1"/>
</dbReference>
<dbReference type="STRING" id="1458461.BN1012_Phect1605"/>
<dbReference type="AlphaFoldDB" id="X5MFH3"/>
<dbReference type="HOGENOM" id="CLU_044779_2_1_5"/>
<dbReference type="NCBIfam" id="TIGR00096">
    <property type="entry name" value="16S rRNA (cytidine(1402)-2'-O)-methyltransferase"/>
    <property type="match status" value="1"/>
</dbReference>
<evidence type="ECO:0000313" key="9">
    <source>
        <dbReference type="EMBL" id="CDO59819.1"/>
    </source>
</evidence>
<dbReference type="SUPFAM" id="SSF53790">
    <property type="entry name" value="Tetrapyrrole methylase"/>
    <property type="match status" value="1"/>
</dbReference>
<dbReference type="PANTHER" id="PTHR46111">
    <property type="entry name" value="RIBOSOMAL RNA SMALL SUBUNIT METHYLTRANSFERASE I"/>
    <property type="match status" value="1"/>
</dbReference>
<comment type="similarity">
    <text evidence="6">Belongs to the methyltransferase superfamily. RsmI family.</text>
</comment>
<keyword evidence="1 6" id="KW-0963">Cytoplasm</keyword>
<dbReference type="Proteomes" id="UP000032160">
    <property type="component" value="Chromosome I"/>
</dbReference>
<reference evidence="9 10" key="1">
    <citation type="journal article" date="2014" name="Front. Genet.">
        <title>Genome and metabolic network of "Candidatus Phaeomarinobacter ectocarpi" Ec32, a new candidate genus of Alphaproteobacteria frequently associated with brown algae.</title>
        <authorList>
            <person name="Dittami S.M."/>
            <person name="Barbeyron T."/>
            <person name="Boyen C."/>
            <person name="Cambefort J."/>
            <person name="Collet G."/>
            <person name="Delage L."/>
            <person name="Gobet A."/>
            <person name="Groisillier A."/>
            <person name="Leblanc C."/>
            <person name="Michel G."/>
            <person name="Scornet D."/>
            <person name="Siegel A."/>
            <person name="Tapia J.E."/>
            <person name="Tonon T."/>
        </authorList>
    </citation>
    <scope>NUCLEOTIDE SEQUENCE [LARGE SCALE GENOMIC DNA]</scope>
    <source>
        <strain evidence="9 10">Ec32</strain>
    </source>
</reference>
<dbReference type="EMBL" id="HG966617">
    <property type="protein sequence ID" value="CDO59819.1"/>
    <property type="molecule type" value="Genomic_DNA"/>
</dbReference>
<dbReference type="InterPro" id="IPR008189">
    <property type="entry name" value="rRNA_ssu_MeTfrase_I"/>
</dbReference>
<evidence type="ECO:0000256" key="5">
    <source>
        <dbReference type="ARBA" id="ARBA00022691"/>
    </source>
</evidence>
<dbReference type="InterPro" id="IPR035996">
    <property type="entry name" value="4pyrrol_Methylase_sf"/>
</dbReference>
<proteinExistence type="inferred from homology"/>
<comment type="function">
    <text evidence="6">Catalyzes the 2'-O-methylation of the ribose of cytidine 1402 (C1402) in 16S rRNA.</text>
</comment>
<dbReference type="RefSeq" id="WP_043950361.1">
    <property type="nucleotide sequence ID" value="NZ_HG966617.1"/>
</dbReference>
<evidence type="ECO:0000256" key="2">
    <source>
        <dbReference type="ARBA" id="ARBA00022552"/>
    </source>
</evidence>
<dbReference type="GO" id="GO:0005737">
    <property type="term" value="C:cytoplasm"/>
    <property type="evidence" value="ECO:0007669"/>
    <property type="project" value="UniProtKB-SubCell"/>
</dbReference>
<dbReference type="Pfam" id="PF23016">
    <property type="entry name" value="RsmI_C"/>
    <property type="match status" value="1"/>
</dbReference>
<evidence type="ECO:0000256" key="4">
    <source>
        <dbReference type="ARBA" id="ARBA00022679"/>
    </source>
</evidence>
<evidence type="ECO:0000259" key="7">
    <source>
        <dbReference type="Pfam" id="PF00590"/>
    </source>
</evidence>
<name>X5MFH3_9HYPH</name>
<dbReference type="InterPro" id="IPR000878">
    <property type="entry name" value="4pyrrol_Mease"/>
</dbReference>
<dbReference type="HAMAP" id="MF_01877">
    <property type="entry name" value="16SrRNA_methyltr_I"/>
    <property type="match status" value="1"/>
</dbReference>
<evidence type="ECO:0000256" key="1">
    <source>
        <dbReference type="ARBA" id="ARBA00022490"/>
    </source>
</evidence>
<dbReference type="OrthoDB" id="9809084at2"/>
<evidence type="ECO:0000256" key="3">
    <source>
        <dbReference type="ARBA" id="ARBA00022603"/>
    </source>
</evidence>
<dbReference type="Pfam" id="PF00590">
    <property type="entry name" value="TP_methylase"/>
    <property type="match status" value="1"/>
</dbReference>
<accession>X5MFH3</accession>
<dbReference type="CDD" id="cd11648">
    <property type="entry name" value="RsmI"/>
    <property type="match status" value="1"/>
</dbReference>
<dbReference type="PANTHER" id="PTHR46111:SF1">
    <property type="entry name" value="RIBOSOMAL RNA SMALL SUBUNIT METHYLTRANSFERASE I"/>
    <property type="match status" value="1"/>
</dbReference>
<sequence>MTTDKDISTASGNNAAGKQARPLAPGLHIAATPIGNARDVSLRLLDAFAGADLVLCEDTRETAKLLNIHGISARLESYHEHNAERMRPRILARLADGAAILLVSDAGTPLVSDPGYKLVRDVIAEDHPVTALPGPSSVLAALCVAGLPTDRFFFQGFLPAKQGARARTIAELAPVPATLVILEAAKRIEPTLAALVEGLGPREAAVTRELTKRFEEVRRGTLPDLAKHYAAEGPPRGEVVLVIAPPEELVADDDALDAALKDAMQSQSASRAAADVAKALNMPRKRAYARALELSAADEKSE</sequence>
<dbReference type="EC" id="2.1.1.198" evidence="6"/>
<protein>
    <recommendedName>
        <fullName evidence="6">Ribosomal RNA small subunit methyltransferase I</fullName>
        <ecNumber evidence="6">2.1.1.198</ecNumber>
    </recommendedName>
    <alternativeName>
        <fullName evidence="6">16S rRNA 2'-O-ribose C1402 methyltransferase</fullName>
    </alternativeName>
    <alternativeName>
        <fullName evidence="6">rRNA (cytidine-2'-O-)-methyltransferase RsmI</fullName>
    </alternativeName>
</protein>
<feature type="domain" description="Tetrapyrrole methylase" evidence="7">
    <location>
        <begin position="27"/>
        <end position="225"/>
    </location>
</feature>
<comment type="catalytic activity">
    <reaction evidence="6">
        <text>cytidine(1402) in 16S rRNA + S-adenosyl-L-methionine = 2'-O-methylcytidine(1402) in 16S rRNA + S-adenosyl-L-homocysteine + H(+)</text>
        <dbReference type="Rhea" id="RHEA:42924"/>
        <dbReference type="Rhea" id="RHEA-COMP:10285"/>
        <dbReference type="Rhea" id="RHEA-COMP:10286"/>
        <dbReference type="ChEBI" id="CHEBI:15378"/>
        <dbReference type="ChEBI" id="CHEBI:57856"/>
        <dbReference type="ChEBI" id="CHEBI:59789"/>
        <dbReference type="ChEBI" id="CHEBI:74495"/>
        <dbReference type="ChEBI" id="CHEBI:82748"/>
        <dbReference type="EC" id="2.1.1.198"/>
    </reaction>
</comment>
<keyword evidence="10" id="KW-1185">Reference proteome</keyword>
<dbReference type="Gene3D" id="3.30.950.10">
    <property type="entry name" value="Methyltransferase, Cobalt-precorrin-4 Transmethylase, Domain 2"/>
    <property type="match status" value="1"/>
</dbReference>
<evidence type="ECO:0000259" key="8">
    <source>
        <dbReference type="Pfam" id="PF23016"/>
    </source>
</evidence>
<keyword evidence="5 6" id="KW-0949">S-adenosyl-L-methionine</keyword>
<dbReference type="Gene3D" id="3.40.1010.10">
    <property type="entry name" value="Cobalt-precorrin-4 Transmethylase, Domain 1"/>
    <property type="match status" value="1"/>
</dbReference>
<dbReference type="InterPro" id="IPR018063">
    <property type="entry name" value="SAM_MeTrfase_RsmI_CS"/>
</dbReference>
<dbReference type="InterPro" id="IPR053910">
    <property type="entry name" value="RsmI_HTH"/>
</dbReference>
<feature type="domain" description="RsmI HTH" evidence="8">
    <location>
        <begin position="251"/>
        <end position="294"/>
    </location>
</feature>
<dbReference type="PIRSF" id="PIRSF005917">
    <property type="entry name" value="MTase_YraL"/>
    <property type="match status" value="1"/>
</dbReference>
<keyword evidence="4 6" id="KW-0808">Transferase</keyword>
<keyword evidence="2 6" id="KW-0698">rRNA processing</keyword>
<dbReference type="FunFam" id="3.40.1010.10:FF:000007">
    <property type="entry name" value="Ribosomal RNA small subunit methyltransferase I"/>
    <property type="match status" value="1"/>
</dbReference>
<keyword evidence="3 6" id="KW-0489">Methyltransferase</keyword>
<evidence type="ECO:0000256" key="6">
    <source>
        <dbReference type="HAMAP-Rule" id="MF_01877"/>
    </source>
</evidence>
<dbReference type="KEGG" id="pect:BN1012_Phect1605"/>
<organism evidence="9 10">
    <name type="scientific">Candidatus Phaeomarinibacter ectocarpi</name>
    <dbReference type="NCBI Taxonomy" id="1458461"/>
    <lineage>
        <taxon>Bacteria</taxon>
        <taxon>Pseudomonadati</taxon>
        <taxon>Pseudomonadota</taxon>
        <taxon>Alphaproteobacteria</taxon>
        <taxon>Hyphomicrobiales</taxon>
        <taxon>Parvibaculaceae</taxon>
        <taxon>Candidatus Phaeomarinibacter</taxon>
    </lineage>
</organism>